<sequence length="208" mass="24464">MVDNEKVIEWSYYTSWSREQLVERIKELEKLTQNLKETEISLIEKNKFLKEISMEDCLTKVYNYRTIIEIIERQIKYSNCKGETFCILMIDIDDFKSVNDNFGHVFGDEILIKISKEIKKNIRKNDYVGRFGGEEFIIIFNNTKLSEAIRVSERIRKSIEGLEFFRSLKITISGGVKEYSNESCKEIIDAADNFLYKAKGLGKNRICY</sequence>
<dbReference type="EMBL" id="QMAP01000013">
    <property type="protein sequence ID" value="RXI45392.1"/>
    <property type="molecule type" value="Genomic_DNA"/>
</dbReference>
<proteinExistence type="predicted"/>
<dbReference type="OMA" id="RIAVDQF"/>
<dbReference type="CDD" id="cd01949">
    <property type="entry name" value="GGDEF"/>
    <property type="match status" value="1"/>
</dbReference>
<evidence type="ECO:0000313" key="3">
    <source>
        <dbReference type="EMBL" id="BDR80279.1"/>
    </source>
</evidence>
<dbReference type="SUPFAM" id="SSF55073">
    <property type="entry name" value="Nucleotide cyclase"/>
    <property type="match status" value="1"/>
</dbReference>
<dbReference type="InterPro" id="IPR000160">
    <property type="entry name" value="GGDEF_dom"/>
</dbReference>
<dbReference type="PROSITE" id="PS50887">
    <property type="entry name" value="GGDEF"/>
    <property type="match status" value="1"/>
</dbReference>
<dbReference type="Gene3D" id="3.30.70.270">
    <property type="match status" value="1"/>
</dbReference>
<evidence type="ECO:0000313" key="4">
    <source>
        <dbReference type="EMBL" id="RXI45392.1"/>
    </source>
</evidence>
<evidence type="ECO:0000313" key="6">
    <source>
        <dbReference type="Proteomes" id="UP001321763"/>
    </source>
</evidence>
<feature type="domain" description="GGDEF" evidence="2">
    <location>
        <begin position="83"/>
        <end position="208"/>
    </location>
</feature>
<evidence type="ECO:0000313" key="5">
    <source>
        <dbReference type="Proteomes" id="UP000290921"/>
    </source>
</evidence>
<accession>A0A4Q0VBN9</accession>
<dbReference type="InterPro" id="IPR043128">
    <property type="entry name" value="Rev_trsase/Diguanyl_cyclase"/>
</dbReference>
<gene>
    <name evidence="4" type="ORF">DP130_12330</name>
    <name evidence="3" type="ORF">K234311028_05250</name>
</gene>
<dbReference type="RefSeq" id="WP_011098974.1">
    <property type="nucleotide sequence ID" value="NZ_AP026804.1"/>
</dbReference>
<evidence type="ECO:0000256" key="1">
    <source>
        <dbReference type="SAM" id="Coils"/>
    </source>
</evidence>
<dbReference type="PANTHER" id="PTHR45138:SF9">
    <property type="entry name" value="DIGUANYLATE CYCLASE DGCM-RELATED"/>
    <property type="match status" value="1"/>
</dbReference>
<dbReference type="InterPro" id="IPR050469">
    <property type="entry name" value="Diguanylate_Cyclase"/>
</dbReference>
<name>A0A4Q0VBN9_CLOTA</name>
<dbReference type="SMART" id="SM00267">
    <property type="entry name" value="GGDEF"/>
    <property type="match status" value="1"/>
</dbReference>
<dbReference type="Proteomes" id="UP001321763">
    <property type="component" value="Chromosome"/>
</dbReference>
<organism evidence="4 5">
    <name type="scientific">Clostridium tetani</name>
    <dbReference type="NCBI Taxonomy" id="1513"/>
    <lineage>
        <taxon>Bacteria</taxon>
        <taxon>Bacillati</taxon>
        <taxon>Bacillota</taxon>
        <taxon>Clostridia</taxon>
        <taxon>Eubacteriales</taxon>
        <taxon>Clostridiaceae</taxon>
        <taxon>Clostridium</taxon>
    </lineage>
</organism>
<dbReference type="NCBIfam" id="TIGR00254">
    <property type="entry name" value="GGDEF"/>
    <property type="match status" value="1"/>
</dbReference>
<reference evidence="4 5" key="1">
    <citation type="submission" date="2018-06" db="EMBL/GenBank/DDBJ databases">
        <title>Genome conservation of Clostridium tetani.</title>
        <authorList>
            <person name="Bruggemann H."/>
            <person name="Popoff M.R."/>
        </authorList>
    </citation>
    <scope>NUCLEOTIDE SEQUENCE [LARGE SCALE GENOMIC DNA]</scope>
    <source>
        <strain evidence="4 5">2017.061</strain>
    </source>
</reference>
<dbReference type="Pfam" id="PF00990">
    <property type="entry name" value="GGDEF"/>
    <property type="match status" value="1"/>
</dbReference>
<dbReference type="GO" id="GO:0052621">
    <property type="term" value="F:diguanylate cyclase activity"/>
    <property type="evidence" value="ECO:0007669"/>
    <property type="project" value="TreeGrafter"/>
</dbReference>
<dbReference type="Proteomes" id="UP000290921">
    <property type="component" value="Unassembled WGS sequence"/>
</dbReference>
<evidence type="ECO:0000259" key="2">
    <source>
        <dbReference type="PROSITE" id="PS50887"/>
    </source>
</evidence>
<dbReference type="EMBL" id="AP026818">
    <property type="protein sequence ID" value="BDR80279.1"/>
    <property type="molecule type" value="Genomic_DNA"/>
</dbReference>
<dbReference type="GeneID" id="24254292"/>
<dbReference type="PANTHER" id="PTHR45138">
    <property type="entry name" value="REGULATORY COMPONENTS OF SENSORY TRANSDUCTION SYSTEM"/>
    <property type="match status" value="1"/>
</dbReference>
<reference evidence="3 6" key="2">
    <citation type="submission" date="2022-09" db="EMBL/GenBank/DDBJ databases">
        <title>complete genome sequences of Clostridium tetani str. KHSU-234311-028 isolated from soil.</title>
        <authorList>
            <person name="Sekizuka T."/>
            <person name="Shitada C."/>
            <person name="Takahashi M."/>
            <person name="Kuroda M."/>
        </authorList>
    </citation>
    <scope>NUCLEOTIDE SEQUENCE [LARGE SCALE GENOMIC DNA]</scope>
    <source>
        <strain evidence="3 6">KHSU-234311-028</strain>
    </source>
</reference>
<protein>
    <submittedName>
        <fullName evidence="4">GGDEF domain-containing protein</fullName>
    </submittedName>
</protein>
<dbReference type="InterPro" id="IPR029787">
    <property type="entry name" value="Nucleotide_cyclase"/>
</dbReference>
<feature type="coiled-coil region" evidence="1">
    <location>
        <begin position="18"/>
        <end position="45"/>
    </location>
</feature>
<dbReference type="AlphaFoldDB" id="A0A4Q0VBN9"/>
<keyword evidence="1" id="KW-0175">Coiled coil</keyword>
<dbReference type="FunFam" id="3.30.70.270:FF:000001">
    <property type="entry name" value="Diguanylate cyclase domain protein"/>
    <property type="match status" value="1"/>
</dbReference>